<dbReference type="PANTHER" id="PTHR45138:SF9">
    <property type="entry name" value="DIGUANYLATE CYCLASE DGCM-RELATED"/>
    <property type="match status" value="1"/>
</dbReference>
<dbReference type="InterPro" id="IPR043128">
    <property type="entry name" value="Rev_trsase/Diguanyl_cyclase"/>
</dbReference>
<feature type="domain" description="GGDEF" evidence="1">
    <location>
        <begin position="339"/>
        <end position="469"/>
    </location>
</feature>
<accession>A0A9X1NB26</accession>
<comment type="caution">
    <text evidence="2">The sequence shown here is derived from an EMBL/GenBank/DDBJ whole genome shotgun (WGS) entry which is preliminary data.</text>
</comment>
<dbReference type="PANTHER" id="PTHR45138">
    <property type="entry name" value="REGULATORY COMPONENTS OF SENSORY TRANSDUCTION SYSTEM"/>
    <property type="match status" value="1"/>
</dbReference>
<dbReference type="SMART" id="SM00267">
    <property type="entry name" value="GGDEF"/>
    <property type="match status" value="1"/>
</dbReference>
<dbReference type="InterPro" id="IPR050469">
    <property type="entry name" value="Diguanylate_Cyclase"/>
</dbReference>
<organism evidence="2 3">
    <name type="scientific">Kineosporia babensis</name>
    <dbReference type="NCBI Taxonomy" id="499548"/>
    <lineage>
        <taxon>Bacteria</taxon>
        <taxon>Bacillati</taxon>
        <taxon>Actinomycetota</taxon>
        <taxon>Actinomycetes</taxon>
        <taxon>Kineosporiales</taxon>
        <taxon>Kineosporiaceae</taxon>
        <taxon>Kineosporia</taxon>
    </lineage>
</organism>
<dbReference type="EMBL" id="JAJOMB010000005">
    <property type="protein sequence ID" value="MCD5311677.1"/>
    <property type="molecule type" value="Genomic_DNA"/>
</dbReference>
<evidence type="ECO:0000259" key="1">
    <source>
        <dbReference type="PROSITE" id="PS50887"/>
    </source>
</evidence>
<dbReference type="NCBIfam" id="TIGR00254">
    <property type="entry name" value="GGDEF"/>
    <property type="match status" value="1"/>
</dbReference>
<dbReference type="SUPFAM" id="SSF55073">
    <property type="entry name" value="Nucleotide cyclase"/>
    <property type="match status" value="1"/>
</dbReference>
<dbReference type="RefSeq" id="WP_231441109.1">
    <property type="nucleotide sequence ID" value="NZ_JAJOMB010000005.1"/>
</dbReference>
<gene>
    <name evidence="2" type="ORF">LR394_12260</name>
</gene>
<reference evidence="2" key="1">
    <citation type="submission" date="2021-11" db="EMBL/GenBank/DDBJ databases">
        <title>Streptomyces corallinus and Kineosporia corallina sp. nov., two new coral-derived marine actinobacteria.</title>
        <authorList>
            <person name="Buangrab K."/>
            <person name="Sutthacheep M."/>
            <person name="Yeemin T."/>
            <person name="Harunari E."/>
            <person name="Igarashi Y."/>
            <person name="Sripreechasak P."/>
            <person name="Kanchanasin P."/>
            <person name="Tanasupawat S."/>
            <person name="Phongsopitanun W."/>
        </authorList>
    </citation>
    <scope>NUCLEOTIDE SEQUENCE</scope>
    <source>
        <strain evidence="2">JCM 31032</strain>
    </source>
</reference>
<keyword evidence="3" id="KW-1185">Reference proteome</keyword>
<sequence>MLTLASTVFTMPHMLAAAADDWDTLSVSLVILLVSWTVSYRLARVGIFNDVAEALALIGVMSSLDEPAVAFGFVFPMIWFRSLYGSNLQVAVRIVLYEISLILEVPASHLLGQPDDPHAWAFLLGGMTGYVASGLAGRWVGAESIGRDLSVGRERMVAEKGTALLGLTDPAAIREIAWSAHAEIVRSSKDLRIVKLDMRGEGLVLDRTLGTFAAEVGPMTLADIGVDPSEGLDHEDGVIGPLAIPLLDRAVGRACTWMVLRFSNYGFVAYIVLGHPQRLEPELLSAVRSVCNQTALAMQNSRVHSQLSEQALTDGLTGLANRAGFTEAVHQMSARREDQSLAVLFVDLDDFKEVNDTLGHKAGDELLLQVANLLRSVTRAQVDVVARLGGDEFAVLLHNTPLEIAEQVAERIVLGVSVLEVTNGLEVGASIGVAMASAKVRIEDLLVHADVAMYAAKAHGKGRIQAYHPGLLKRPEPD</sequence>
<dbReference type="InterPro" id="IPR029787">
    <property type="entry name" value="Nucleotide_cyclase"/>
</dbReference>
<dbReference type="GO" id="GO:0052621">
    <property type="term" value="F:diguanylate cyclase activity"/>
    <property type="evidence" value="ECO:0007669"/>
    <property type="project" value="TreeGrafter"/>
</dbReference>
<dbReference type="CDD" id="cd01949">
    <property type="entry name" value="GGDEF"/>
    <property type="match status" value="1"/>
</dbReference>
<dbReference type="AlphaFoldDB" id="A0A9X1NB26"/>
<dbReference type="Proteomes" id="UP001138997">
    <property type="component" value="Unassembled WGS sequence"/>
</dbReference>
<dbReference type="PROSITE" id="PS50887">
    <property type="entry name" value="GGDEF"/>
    <property type="match status" value="1"/>
</dbReference>
<dbReference type="Pfam" id="PF00990">
    <property type="entry name" value="GGDEF"/>
    <property type="match status" value="1"/>
</dbReference>
<name>A0A9X1NB26_9ACTN</name>
<evidence type="ECO:0000313" key="3">
    <source>
        <dbReference type="Proteomes" id="UP001138997"/>
    </source>
</evidence>
<evidence type="ECO:0000313" key="2">
    <source>
        <dbReference type="EMBL" id="MCD5311677.1"/>
    </source>
</evidence>
<dbReference type="Gene3D" id="3.30.70.270">
    <property type="match status" value="1"/>
</dbReference>
<proteinExistence type="predicted"/>
<protein>
    <submittedName>
        <fullName evidence="2">GGDEF domain-containing protein</fullName>
    </submittedName>
</protein>
<dbReference type="FunFam" id="3.30.70.270:FF:000001">
    <property type="entry name" value="Diguanylate cyclase domain protein"/>
    <property type="match status" value="1"/>
</dbReference>
<dbReference type="InterPro" id="IPR000160">
    <property type="entry name" value="GGDEF_dom"/>
</dbReference>